<dbReference type="Pfam" id="PF01055">
    <property type="entry name" value="Glyco_hydro_31_2nd"/>
    <property type="match status" value="1"/>
</dbReference>
<dbReference type="Proteomes" id="UP000271974">
    <property type="component" value="Unassembled WGS sequence"/>
</dbReference>
<gene>
    <name evidence="8" type="ORF">EGW08_015517</name>
</gene>
<dbReference type="Pfam" id="PF21365">
    <property type="entry name" value="Glyco_hydro_31_3rd"/>
    <property type="match status" value="1"/>
</dbReference>
<dbReference type="Gene3D" id="2.60.40.1180">
    <property type="entry name" value="Golgi alpha-mannosidase II"/>
    <property type="match status" value="1"/>
</dbReference>
<dbReference type="InterPro" id="IPR013780">
    <property type="entry name" value="Glyco_hydro_b"/>
</dbReference>
<dbReference type="Gene3D" id="3.20.20.80">
    <property type="entry name" value="Glycosidases"/>
    <property type="match status" value="1"/>
</dbReference>
<dbReference type="InterPro" id="IPR048395">
    <property type="entry name" value="Glyco_hydro_31_C"/>
</dbReference>
<dbReference type="InterPro" id="IPR000322">
    <property type="entry name" value="Glyco_hydro_31_TIM"/>
</dbReference>
<dbReference type="STRING" id="188477.A0A3S0ZDY1"/>
<keyword evidence="2 4" id="KW-0378">Hydrolase</keyword>
<accession>A0A3S0ZDY1</accession>
<feature type="transmembrane region" description="Helical" evidence="5">
    <location>
        <begin position="7"/>
        <end position="29"/>
    </location>
</feature>
<evidence type="ECO:0000313" key="8">
    <source>
        <dbReference type="EMBL" id="RUS76714.1"/>
    </source>
</evidence>
<evidence type="ECO:0000256" key="1">
    <source>
        <dbReference type="ARBA" id="ARBA00007806"/>
    </source>
</evidence>
<keyword evidence="3 4" id="KW-0326">Glycosidase</keyword>
<dbReference type="PANTHER" id="PTHR43053">
    <property type="entry name" value="GLYCOSIDASE FAMILY 31"/>
    <property type="match status" value="1"/>
</dbReference>
<proteinExistence type="inferred from homology"/>
<dbReference type="OrthoDB" id="10070917at2759"/>
<dbReference type="GO" id="GO:0004553">
    <property type="term" value="F:hydrolase activity, hydrolyzing O-glycosyl compounds"/>
    <property type="evidence" value="ECO:0007669"/>
    <property type="project" value="InterPro"/>
</dbReference>
<dbReference type="PANTHER" id="PTHR43053:SF4">
    <property type="entry name" value="MYOGENESIS-REGULATING GLYCOSIDASE"/>
    <property type="match status" value="1"/>
</dbReference>
<dbReference type="InterPro" id="IPR017853">
    <property type="entry name" value="GH"/>
</dbReference>
<comment type="similarity">
    <text evidence="1 4">Belongs to the glycosyl hydrolase 31 family.</text>
</comment>
<keyword evidence="9" id="KW-1185">Reference proteome</keyword>
<dbReference type="CDD" id="cd06592">
    <property type="entry name" value="GH31_NET37"/>
    <property type="match status" value="1"/>
</dbReference>
<dbReference type="EMBL" id="RQTK01000641">
    <property type="protein sequence ID" value="RUS76714.1"/>
    <property type="molecule type" value="Genomic_DNA"/>
</dbReference>
<evidence type="ECO:0000259" key="6">
    <source>
        <dbReference type="Pfam" id="PF01055"/>
    </source>
</evidence>
<dbReference type="SUPFAM" id="SSF51445">
    <property type="entry name" value="(Trans)glycosidases"/>
    <property type="match status" value="1"/>
</dbReference>
<dbReference type="GO" id="GO:0005975">
    <property type="term" value="P:carbohydrate metabolic process"/>
    <property type="evidence" value="ECO:0007669"/>
    <property type="project" value="InterPro"/>
</dbReference>
<evidence type="ECO:0000256" key="5">
    <source>
        <dbReference type="SAM" id="Phobius"/>
    </source>
</evidence>
<feature type="domain" description="Glycosyl hydrolase family 31 C-terminal" evidence="7">
    <location>
        <begin position="603"/>
        <end position="685"/>
    </location>
</feature>
<evidence type="ECO:0000256" key="3">
    <source>
        <dbReference type="ARBA" id="ARBA00023295"/>
    </source>
</evidence>
<evidence type="ECO:0000256" key="2">
    <source>
        <dbReference type="ARBA" id="ARBA00022801"/>
    </source>
</evidence>
<dbReference type="SUPFAM" id="SSF51011">
    <property type="entry name" value="Glycosyl hydrolase domain"/>
    <property type="match status" value="1"/>
</dbReference>
<feature type="domain" description="Glycoside hydrolase family 31 TIM barrel" evidence="6">
    <location>
        <begin position="286"/>
        <end position="587"/>
    </location>
</feature>
<sequence>MAIRKRTGILVLCAVLMAALLAGVAVYLWRQHEDRDTDWPAVSLALGPDVNVVIPKGGAPVYLAVNSVEAPDRYKQLESEIGINAQGRAKECPGFDSDGKALCVQWEDGTQVHIAATTQTSESLECITMSWNVSKTQPKPTQTPTDCFNMAQSSWYGAYEDRFQFWPMNEVKMNSSAYIVGEIFSRTEYGEVLEPLFVSSLGIGVHADVDSPLYVAINGHSSRGRLCLTGRVGEDTPYFSHDAPWLRYDLCRAKDISVLWKQMAKKYLPKPKGAPSDEVFKNPIWSTWARYKADINQSKALEFAQEILKNKMGISQLEIDDDWTPHYGDLTFNTEKFPDAAAMVNELLDKGIKTTVWMHPFVNKDADNYAVLAEKGYFVKAYNSSEPASIDWWRGNKSGIIDFTNSLAVDWYLTQMERVRTDYNVSSFKFDGGEPTSLPKRYSLHESLASPSYFTTRYVDAACRADMTERRQEVRVGFRSQECHTLVRMLDRSSDWSHELGLLTLIPTALAYGLAGYPFVLPDMIGGNAYNASNIDQTVLPERELYIRWLQVTLFMPTLQFSVAPWDYEEFPDTTSIVKDLLTLREKYVADILDLVKHASATGEPMVRPLWWTDPLDQEALKCESQFLLGNNLLVAPVLEQGQRKRDIYLPQGLWKDELRGATLTGKKWLRNYRAELSELPHFTRVVNQGIVG</sequence>
<evidence type="ECO:0000256" key="4">
    <source>
        <dbReference type="RuleBase" id="RU361185"/>
    </source>
</evidence>
<dbReference type="AlphaFoldDB" id="A0A3S0ZDY1"/>
<comment type="caution">
    <text evidence="8">The sequence shown here is derived from an EMBL/GenBank/DDBJ whole genome shotgun (WGS) entry which is preliminary data.</text>
</comment>
<keyword evidence="5" id="KW-1133">Transmembrane helix</keyword>
<keyword evidence="5" id="KW-0812">Transmembrane</keyword>
<dbReference type="InterPro" id="IPR050985">
    <property type="entry name" value="Alpha-glycosidase_related"/>
</dbReference>
<evidence type="ECO:0000313" key="9">
    <source>
        <dbReference type="Proteomes" id="UP000271974"/>
    </source>
</evidence>
<reference evidence="8 9" key="1">
    <citation type="submission" date="2019-01" db="EMBL/GenBank/DDBJ databases">
        <title>A draft genome assembly of the solar-powered sea slug Elysia chlorotica.</title>
        <authorList>
            <person name="Cai H."/>
            <person name="Li Q."/>
            <person name="Fang X."/>
            <person name="Li J."/>
            <person name="Curtis N.E."/>
            <person name="Altenburger A."/>
            <person name="Shibata T."/>
            <person name="Feng M."/>
            <person name="Maeda T."/>
            <person name="Schwartz J.A."/>
            <person name="Shigenobu S."/>
            <person name="Lundholm N."/>
            <person name="Nishiyama T."/>
            <person name="Yang H."/>
            <person name="Hasebe M."/>
            <person name="Li S."/>
            <person name="Pierce S.K."/>
            <person name="Wang J."/>
        </authorList>
    </citation>
    <scope>NUCLEOTIDE SEQUENCE [LARGE SCALE GENOMIC DNA]</scope>
    <source>
        <strain evidence="8">EC2010</strain>
        <tissue evidence="8">Whole organism of an adult</tissue>
    </source>
</reference>
<evidence type="ECO:0000259" key="7">
    <source>
        <dbReference type="Pfam" id="PF21365"/>
    </source>
</evidence>
<protein>
    <submittedName>
        <fullName evidence="8">Uncharacterized protein</fullName>
    </submittedName>
</protein>
<organism evidence="8 9">
    <name type="scientific">Elysia chlorotica</name>
    <name type="common">Eastern emerald elysia</name>
    <name type="synonym">Sea slug</name>
    <dbReference type="NCBI Taxonomy" id="188477"/>
    <lineage>
        <taxon>Eukaryota</taxon>
        <taxon>Metazoa</taxon>
        <taxon>Spiralia</taxon>
        <taxon>Lophotrochozoa</taxon>
        <taxon>Mollusca</taxon>
        <taxon>Gastropoda</taxon>
        <taxon>Heterobranchia</taxon>
        <taxon>Euthyneura</taxon>
        <taxon>Panpulmonata</taxon>
        <taxon>Sacoglossa</taxon>
        <taxon>Placobranchoidea</taxon>
        <taxon>Plakobranchidae</taxon>
        <taxon>Elysia</taxon>
    </lineage>
</organism>
<name>A0A3S0ZDY1_ELYCH</name>
<keyword evidence="5" id="KW-0472">Membrane</keyword>